<feature type="transmembrane region" description="Helical" evidence="1">
    <location>
        <begin position="138"/>
        <end position="155"/>
    </location>
</feature>
<feature type="transmembrane region" description="Helical" evidence="1">
    <location>
        <begin position="54"/>
        <end position="74"/>
    </location>
</feature>
<accession>A0A183BCS8</accession>
<organism evidence="4">
    <name type="scientific">Echinostoma caproni</name>
    <dbReference type="NCBI Taxonomy" id="27848"/>
    <lineage>
        <taxon>Eukaryota</taxon>
        <taxon>Metazoa</taxon>
        <taxon>Spiralia</taxon>
        <taxon>Lophotrochozoa</taxon>
        <taxon>Platyhelminthes</taxon>
        <taxon>Trematoda</taxon>
        <taxon>Digenea</taxon>
        <taxon>Plagiorchiida</taxon>
        <taxon>Echinostomata</taxon>
        <taxon>Echinostomatoidea</taxon>
        <taxon>Echinostomatidae</taxon>
        <taxon>Echinostoma</taxon>
    </lineage>
</organism>
<keyword evidence="1" id="KW-0472">Membrane</keyword>
<sequence length="503" mass="55660">MGFPKFDVDKLRCVSIVFGAFCMIAINDGTMCVAGIYVSYWMPEMNATRFALDWVGSTQMGLAFCLGPIAGQLIAKIGAQFVSLIGGILCLLSFLACGFTVHIAMLYIFYGILSGIGIGLAYMSAVVAVTLNFESKRSIAMGIITCGTGIGYILIPSLVQSLEWRKTMFVLAAITVNLGLFGFMLVSRVHVQVARKSMVFSAGPTDLMFLDEGIVRDLRMPSQIFGSSAAINSTLMLNELIDDKRMNHFLGNFGSFVYMAQLDQLIPKGLRQKRSRFQLFTNVDYDLLLIATFLFSFTFMPPVNYMFDRLRIKQVPENFISLILSAVGIFGAITRLGVGVMASFKWCKKLPFLLFWLLLYTVINMASNYMSHWLHFAGYAALLGCSCAYVVLQPIIMGELVPKDDLTTALGVSLMASGAGYLLGPPIMSVVYDRWKSYDICYATCAILVFIASLHVLLIVGLRIPALRAEARERKLKKRLEDEMKQVHSDCSNRLVLSSVGNQ</sequence>
<evidence type="ECO:0000256" key="1">
    <source>
        <dbReference type="SAM" id="Phobius"/>
    </source>
</evidence>
<dbReference type="InterPro" id="IPR011701">
    <property type="entry name" value="MFS"/>
</dbReference>
<proteinExistence type="predicted"/>
<dbReference type="Gene3D" id="1.20.1250.20">
    <property type="entry name" value="MFS general substrate transporter like domains"/>
    <property type="match status" value="2"/>
</dbReference>
<feature type="transmembrane region" description="Helical" evidence="1">
    <location>
        <begin position="81"/>
        <end position="101"/>
    </location>
</feature>
<feature type="transmembrane region" description="Helical" evidence="1">
    <location>
        <begin position="376"/>
        <end position="396"/>
    </location>
</feature>
<evidence type="ECO:0000313" key="4">
    <source>
        <dbReference type="WBParaSite" id="ECPE_0001705701-mRNA-1"/>
    </source>
</evidence>
<dbReference type="WBParaSite" id="ECPE_0001705701-mRNA-1">
    <property type="protein sequence ID" value="ECPE_0001705701-mRNA-1"/>
    <property type="gene ID" value="ECPE_0001705701"/>
</dbReference>
<dbReference type="InterPro" id="IPR036259">
    <property type="entry name" value="MFS_trans_sf"/>
</dbReference>
<feature type="transmembrane region" description="Helical" evidence="1">
    <location>
        <begin position="408"/>
        <end position="428"/>
    </location>
</feature>
<name>A0A183BCS8_9TREM</name>
<protein>
    <submittedName>
        <fullName evidence="4">MFS domain-containing protein</fullName>
    </submittedName>
</protein>
<feature type="transmembrane region" description="Helical" evidence="1">
    <location>
        <begin position="350"/>
        <end position="370"/>
    </location>
</feature>
<reference evidence="4" key="1">
    <citation type="submission" date="2016-06" db="UniProtKB">
        <authorList>
            <consortium name="WormBaseParasite"/>
        </authorList>
    </citation>
    <scope>IDENTIFICATION</scope>
</reference>
<dbReference type="PANTHER" id="PTHR11360:SF284">
    <property type="entry name" value="EG:103B4.3 PROTEIN-RELATED"/>
    <property type="match status" value="1"/>
</dbReference>
<feature type="transmembrane region" description="Helical" evidence="1">
    <location>
        <begin position="12"/>
        <end position="42"/>
    </location>
</feature>
<feature type="transmembrane region" description="Helical" evidence="1">
    <location>
        <begin position="279"/>
        <end position="299"/>
    </location>
</feature>
<dbReference type="SUPFAM" id="SSF103473">
    <property type="entry name" value="MFS general substrate transporter"/>
    <property type="match status" value="1"/>
</dbReference>
<feature type="transmembrane region" description="Helical" evidence="1">
    <location>
        <begin position="440"/>
        <end position="464"/>
    </location>
</feature>
<dbReference type="InterPro" id="IPR050327">
    <property type="entry name" value="Proton-linked_MCT"/>
</dbReference>
<evidence type="ECO:0000313" key="2">
    <source>
        <dbReference type="EMBL" id="VDP94288.1"/>
    </source>
</evidence>
<feature type="transmembrane region" description="Helical" evidence="1">
    <location>
        <begin position="107"/>
        <end position="131"/>
    </location>
</feature>
<dbReference type="GO" id="GO:0022857">
    <property type="term" value="F:transmembrane transporter activity"/>
    <property type="evidence" value="ECO:0007669"/>
    <property type="project" value="InterPro"/>
</dbReference>
<dbReference type="Proteomes" id="UP000272942">
    <property type="component" value="Unassembled WGS sequence"/>
</dbReference>
<keyword evidence="1" id="KW-0812">Transmembrane</keyword>
<gene>
    <name evidence="2" type="ORF">ECPE_LOCUS17013</name>
</gene>
<feature type="transmembrane region" description="Helical" evidence="1">
    <location>
        <begin position="167"/>
        <end position="186"/>
    </location>
</feature>
<reference evidence="2 3" key="2">
    <citation type="submission" date="2018-11" db="EMBL/GenBank/DDBJ databases">
        <authorList>
            <consortium name="Pathogen Informatics"/>
        </authorList>
    </citation>
    <scope>NUCLEOTIDE SEQUENCE [LARGE SCALE GENOMIC DNA]</scope>
    <source>
        <strain evidence="2 3">Egypt</strain>
    </source>
</reference>
<keyword evidence="1" id="KW-1133">Transmembrane helix</keyword>
<dbReference type="EMBL" id="UZAN01067017">
    <property type="protein sequence ID" value="VDP94288.1"/>
    <property type="molecule type" value="Genomic_DNA"/>
</dbReference>
<dbReference type="AlphaFoldDB" id="A0A183BCS8"/>
<feature type="transmembrane region" description="Helical" evidence="1">
    <location>
        <begin position="319"/>
        <end position="338"/>
    </location>
</feature>
<dbReference type="PANTHER" id="PTHR11360">
    <property type="entry name" value="MONOCARBOXYLATE TRANSPORTER"/>
    <property type="match status" value="1"/>
</dbReference>
<dbReference type="OrthoDB" id="10060767at2759"/>
<keyword evidence="3" id="KW-1185">Reference proteome</keyword>
<evidence type="ECO:0000313" key="3">
    <source>
        <dbReference type="Proteomes" id="UP000272942"/>
    </source>
</evidence>
<dbReference type="Pfam" id="PF07690">
    <property type="entry name" value="MFS_1"/>
    <property type="match status" value="1"/>
</dbReference>